<dbReference type="Gene3D" id="2.60.40.2840">
    <property type="match status" value="1"/>
</dbReference>
<dbReference type="EMBL" id="AFYH01175100">
    <property type="status" value="NOT_ANNOTATED_CDS"/>
    <property type="molecule type" value="Genomic_DNA"/>
</dbReference>
<feature type="domain" description="Inositol polyphosphate-related phosphatase" evidence="2">
    <location>
        <begin position="30"/>
        <end position="346"/>
    </location>
</feature>
<dbReference type="CDD" id="cd09094">
    <property type="entry name" value="INPP5c_INPP5J-like"/>
    <property type="match status" value="1"/>
</dbReference>
<dbReference type="EMBL" id="AFYH01175099">
    <property type="status" value="NOT_ANNOTATED_CDS"/>
    <property type="molecule type" value="Genomic_DNA"/>
</dbReference>
<organism evidence="3 4">
    <name type="scientific">Latimeria chalumnae</name>
    <name type="common">Coelacanth</name>
    <dbReference type="NCBI Taxonomy" id="7897"/>
    <lineage>
        <taxon>Eukaryota</taxon>
        <taxon>Metazoa</taxon>
        <taxon>Chordata</taxon>
        <taxon>Craniata</taxon>
        <taxon>Vertebrata</taxon>
        <taxon>Euteleostomi</taxon>
        <taxon>Coelacanthiformes</taxon>
        <taxon>Coelacanthidae</taxon>
        <taxon>Latimeria</taxon>
    </lineage>
</organism>
<dbReference type="PANTHER" id="PTHR11200:SF117">
    <property type="entry name" value="INOSITOL POLYPHOSPHATE 5-PHOSPHATASE K"/>
    <property type="match status" value="1"/>
</dbReference>
<dbReference type="GO" id="GO:0004439">
    <property type="term" value="F:phosphatidylinositol-4,5-bisphosphate 5-phosphatase activity"/>
    <property type="evidence" value="ECO:0007669"/>
    <property type="project" value="TreeGrafter"/>
</dbReference>
<reference evidence="3" key="3">
    <citation type="submission" date="2025-09" db="UniProtKB">
        <authorList>
            <consortium name="Ensembl"/>
        </authorList>
    </citation>
    <scope>IDENTIFICATION</scope>
</reference>
<evidence type="ECO:0000313" key="3">
    <source>
        <dbReference type="Ensembl" id="ENSLACP00000008066.1"/>
    </source>
</evidence>
<sequence length="472" mass="54203">ISSDEEIQDEVSQTLDKAFFICGKKRKETVPLRIHFVTWNTGTAPPPDDISTLLQLDSQGPETDMYIIGLQEVNSKVLTMISNMIVEDSWSSFLMETLSPLGFIKLTSIRMQGLLLLVFVKYCHIPFIRDIQTSYTRTGLFGYWGNKGGVAIRFFIYGNLLCLMNCHLPAHMENANQRLDDFERMLEDQRFEGEVAPNIQDHDLVFWFGDLNFRIADHGLRFVRETINNKQFHLLWEKDQLNMAKTKEPFLKSFQEGALKFKPTYKFDLNSDTYDTSSKKRKPAWTDRILWKQKGIFEHVQEGRVGFEMESPIRVTLVSYTSHMCYSISDHKPVTGTFNLEMRKLVSIPLVFICPEGTWSSDQDAVISYSTDKEFPSSTWDWIGLYKVGFRSHRDYVTYIWVKDDEISSSGDFIQVYIGADEIPASGGEFLLCYFSSNLQSLVGISQSFQICSSHVGSHERSTPENINGLDP</sequence>
<dbReference type="GO" id="GO:0005783">
    <property type="term" value="C:endoplasmic reticulum"/>
    <property type="evidence" value="ECO:0007669"/>
    <property type="project" value="TreeGrafter"/>
</dbReference>
<dbReference type="GO" id="GO:0034485">
    <property type="term" value="F:phosphatidylinositol-3,4,5-trisphosphate 5-phosphatase activity"/>
    <property type="evidence" value="ECO:0007669"/>
    <property type="project" value="TreeGrafter"/>
</dbReference>
<dbReference type="GO" id="GO:0016312">
    <property type="term" value="F:inositol bisphosphate phosphatase activity"/>
    <property type="evidence" value="ECO:0007669"/>
    <property type="project" value="TreeGrafter"/>
</dbReference>
<dbReference type="HOGENOM" id="CLU_011711_3_2_1"/>
<dbReference type="PANTHER" id="PTHR11200">
    <property type="entry name" value="INOSITOL 5-PHOSPHATASE"/>
    <property type="match status" value="1"/>
</dbReference>
<dbReference type="InterPro" id="IPR046985">
    <property type="entry name" value="IP5"/>
</dbReference>
<dbReference type="InterPro" id="IPR041611">
    <property type="entry name" value="SKICH"/>
</dbReference>
<dbReference type="Pfam" id="PF22669">
    <property type="entry name" value="Exo_endo_phos2"/>
    <property type="match status" value="1"/>
</dbReference>
<dbReference type="AlphaFoldDB" id="H3AEJ5"/>
<accession>H3AEJ5</accession>
<gene>
    <name evidence="3" type="primary">INPP5K</name>
</gene>
<dbReference type="InterPro" id="IPR000300">
    <property type="entry name" value="IPPc"/>
</dbReference>
<dbReference type="SUPFAM" id="SSF56219">
    <property type="entry name" value="DNase I-like"/>
    <property type="match status" value="1"/>
</dbReference>
<evidence type="ECO:0000313" key="4">
    <source>
        <dbReference type="Proteomes" id="UP000008672"/>
    </source>
</evidence>
<dbReference type="GO" id="GO:0051898">
    <property type="term" value="P:negative regulation of phosphatidylinositol 3-kinase/protein kinase B signal transduction"/>
    <property type="evidence" value="ECO:0007669"/>
    <property type="project" value="TreeGrafter"/>
</dbReference>
<dbReference type="EMBL" id="AFYH01175105">
    <property type="status" value="NOT_ANNOTATED_CDS"/>
    <property type="molecule type" value="Genomic_DNA"/>
</dbReference>
<dbReference type="Ensembl" id="ENSLACT00000008132.1">
    <property type="protein sequence ID" value="ENSLACP00000008066.1"/>
    <property type="gene ID" value="ENSLACG00000007138.1"/>
</dbReference>
<dbReference type="EMBL" id="AFYH01175102">
    <property type="status" value="NOT_ANNOTATED_CDS"/>
    <property type="molecule type" value="Genomic_DNA"/>
</dbReference>
<dbReference type="EMBL" id="AFYH01175104">
    <property type="status" value="NOT_ANNOTATED_CDS"/>
    <property type="molecule type" value="Genomic_DNA"/>
</dbReference>
<dbReference type="GO" id="GO:0045719">
    <property type="term" value="P:negative regulation of glycogen biosynthetic process"/>
    <property type="evidence" value="ECO:0007669"/>
    <property type="project" value="TreeGrafter"/>
</dbReference>
<proteinExistence type="inferred from homology"/>
<evidence type="ECO:0000259" key="2">
    <source>
        <dbReference type="SMART" id="SM00128"/>
    </source>
</evidence>
<dbReference type="GeneTree" id="ENSGT00940000156538"/>
<dbReference type="GO" id="GO:0046627">
    <property type="term" value="P:negative regulation of insulin receptor signaling pathway"/>
    <property type="evidence" value="ECO:0007669"/>
    <property type="project" value="TreeGrafter"/>
</dbReference>
<dbReference type="GO" id="GO:0046856">
    <property type="term" value="P:phosphatidylinositol dephosphorylation"/>
    <property type="evidence" value="ECO:0007669"/>
    <property type="project" value="InterPro"/>
</dbReference>
<dbReference type="SMART" id="SM00128">
    <property type="entry name" value="IPPc"/>
    <property type="match status" value="1"/>
</dbReference>
<dbReference type="InterPro" id="IPR036691">
    <property type="entry name" value="Endo/exonu/phosph_ase_sf"/>
</dbReference>
<dbReference type="Gene3D" id="3.60.10.10">
    <property type="entry name" value="Endonuclease/exonuclease/phosphatase"/>
    <property type="match status" value="1"/>
</dbReference>
<dbReference type="Pfam" id="PF17751">
    <property type="entry name" value="SKICH"/>
    <property type="match status" value="1"/>
</dbReference>
<evidence type="ECO:0000256" key="1">
    <source>
        <dbReference type="ARBA" id="ARBA00005910"/>
    </source>
</evidence>
<keyword evidence="4" id="KW-1185">Reference proteome</keyword>
<protein>
    <submittedName>
        <fullName evidence="3">Inositol polyphosphate-5-phosphatase K</fullName>
    </submittedName>
</protein>
<reference evidence="4" key="1">
    <citation type="submission" date="2011-08" db="EMBL/GenBank/DDBJ databases">
        <title>The draft genome of Latimeria chalumnae.</title>
        <authorList>
            <person name="Di Palma F."/>
            <person name="Alfoldi J."/>
            <person name="Johnson J."/>
            <person name="Berlin A."/>
            <person name="Gnerre S."/>
            <person name="Jaffe D."/>
            <person name="MacCallum I."/>
            <person name="Young S."/>
            <person name="Walker B.J."/>
            <person name="Lander E."/>
            <person name="Lindblad-Toh K."/>
        </authorList>
    </citation>
    <scope>NUCLEOTIDE SEQUENCE [LARGE SCALE GENOMIC DNA]</scope>
    <source>
        <strain evidence="4">Wild caught</strain>
    </source>
</reference>
<dbReference type="FunFam" id="2.60.40.2840:FF:000003">
    <property type="entry name" value="Phosphatidylinositol 4,5-bisphosphate 5-phosphatase A"/>
    <property type="match status" value="1"/>
</dbReference>
<name>H3AEJ5_LATCH</name>
<dbReference type="EMBL" id="AFYH01175103">
    <property type="status" value="NOT_ANNOTATED_CDS"/>
    <property type="molecule type" value="Genomic_DNA"/>
</dbReference>
<comment type="similarity">
    <text evidence="1">Belongs to the inositol 1,4,5-trisphosphate 5-phosphatase type II family.</text>
</comment>
<dbReference type="GO" id="GO:0001726">
    <property type="term" value="C:ruffle"/>
    <property type="evidence" value="ECO:0007669"/>
    <property type="project" value="TreeGrafter"/>
</dbReference>
<dbReference type="Proteomes" id="UP000008672">
    <property type="component" value="Unassembled WGS sequence"/>
</dbReference>
<dbReference type="EMBL" id="AFYH01175101">
    <property type="status" value="NOT_ANNOTATED_CDS"/>
    <property type="molecule type" value="Genomic_DNA"/>
</dbReference>
<dbReference type="FunFam" id="3.60.10.10:FF:000066">
    <property type="entry name" value="Inositol polyphosphate-5-phosphatase Kb"/>
    <property type="match status" value="1"/>
</dbReference>
<dbReference type="GO" id="GO:0005886">
    <property type="term" value="C:plasma membrane"/>
    <property type="evidence" value="ECO:0007669"/>
    <property type="project" value="TreeGrafter"/>
</dbReference>
<reference evidence="3" key="2">
    <citation type="submission" date="2025-08" db="UniProtKB">
        <authorList>
            <consortium name="Ensembl"/>
        </authorList>
    </citation>
    <scope>IDENTIFICATION</scope>
</reference>
<dbReference type="Bgee" id="ENSLACG00000007138">
    <property type="expression patterns" value="Expressed in chordate pharynx and 6 other cell types or tissues"/>
</dbReference>